<reference evidence="1 2" key="1">
    <citation type="journal article" date="2008" name="Science">
        <title>The Physcomitrella genome reveals evolutionary insights into the conquest of land by plants.</title>
        <authorList>
            <person name="Rensing S."/>
            <person name="Lang D."/>
            <person name="Zimmer A."/>
            <person name="Terry A."/>
            <person name="Salamov A."/>
            <person name="Shapiro H."/>
            <person name="Nishiyama T."/>
            <person name="Perroud P.-F."/>
            <person name="Lindquist E."/>
            <person name="Kamisugi Y."/>
            <person name="Tanahashi T."/>
            <person name="Sakakibara K."/>
            <person name="Fujita T."/>
            <person name="Oishi K."/>
            <person name="Shin-I T."/>
            <person name="Kuroki Y."/>
            <person name="Toyoda A."/>
            <person name="Suzuki Y."/>
            <person name="Hashimoto A."/>
            <person name="Yamaguchi K."/>
            <person name="Sugano A."/>
            <person name="Kohara Y."/>
            <person name="Fujiyama A."/>
            <person name="Anterola A."/>
            <person name="Aoki S."/>
            <person name="Ashton N."/>
            <person name="Barbazuk W.B."/>
            <person name="Barker E."/>
            <person name="Bennetzen J."/>
            <person name="Bezanilla M."/>
            <person name="Blankenship R."/>
            <person name="Cho S.H."/>
            <person name="Dutcher S."/>
            <person name="Estelle M."/>
            <person name="Fawcett J.A."/>
            <person name="Gundlach H."/>
            <person name="Hanada K."/>
            <person name="Heyl A."/>
            <person name="Hicks K.A."/>
            <person name="Hugh J."/>
            <person name="Lohr M."/>
            <person name="Mayer K."/>
            <person name="Melkozernov A."/>
            <person name="Murata T."/>
            <person name="Nelson D."/>
            <person name="Pils B."/>
            <person name="Prigge M."/>
            <person name="Reiss B."/>
            <person name="Renner T."/>
            <person name="Rombauts S."/>
            <person name="Rushton P."/>
            <person name="Sanderfoot A."/>
            <person name="Schween G."/>
            <person name="Shiu S.-H."/>
            <person name="Stueber K."/>
            <person name="Theodoulou F.L."/>
            <person name="Tu H."/>
            <person name="Van de Peer Y."/>
            <person name="Verrier P.J."/>
            <person name="Waters E."/>
            <person name="Wood A."/>
            <person name="Yang L."/>
            <person name="Cove D."/>
            <person name="Cuming A."/>
            <person name="Hasebe M."/>
            <person name="Lucas S."/>
            <person name="Mishler D.B."/>
            <person name="Reski R."/>
            <person name="Grigoriev I."/>
            <person name="Quatrano R.S."/>
            <person name="Boore J.L."/>
        </authorList>
    </citation>
    <scope>NUCLEOTIDE SEQUENCE [LARGE SCALE GENOMIC DNA]</scope>
    <source>
        <strain evidence="1 2">cv. Gransden 2004</strain>
    </source>
</reference>
<name>A0A7I3ZIM6_PHYPA</name>
<sequence>MLSAVVCGGNLEVASLNCILNRQSLVVSQLAKIFIHRNTPSIRGPRSAILTPALFSCGGDFLCFGNSS</sequence>
<accession>A0A7I3ZIM6</accession>
<gene>
    <name evidence="1" type="primary">LOC112289083</name>
</gene>
<evidence type="ECO:0000313" key="1">
    <source>
        <dbReference type="EnsemblPlants" id="PAC:32956354.CDS.1"/>
    </source>
</evidence>
<reference evidence="1 2" key="2">
    <citation type="journal article" date="2018" name="Plant J.">
        <title>The Physcomitrella patens chromosome-scale assembly reveals moss genome structure and evolution.</title>
        <authorList>
            <person name="Lang D."/>
            <person name="Ullrich K.K."/>
            <person name="Murat F."/>
            <person name="Fuchs J."/>
            <person name="Jenkins J."/>
            <person name="Haas F.B."/>
            <person name="Piednoel M."/>
            <person name="Gundlach H."/>
            <person name="Van Bel M."/>
            <person name="Meyberg R."/>
            <person name="Vives C."/>
            <person name="Morata J."/>
            <person name="Symeonidi A."/>
            <person name="Hiss M."/>
            <person name="Muchero W."/>
            <person name="Kamisugi Y."/>
            <person name="Saleh O."/>
            <person name="Blanc G."/>
            <person name="Decker E.L."/>
            <person name="van Gessel N."/>
            <person name="Grimwood J."/>
            <person name="Hayes R.D."/>
            <person name="Graham S.W."/>
            <person name="Gunter L.E."/>
            <person name="McDaniel S.F."/>
            <person name="Hoernstein S.N.W."/>
            <person name="Larsson A."/>
            <person name="Li F.W."/>
            <person name="Perroud P.F."/>
            <person name="Phillips J."/>
            <person name="Ranjan P."/>
            <person name="Rokshar D.S."/>
            <person name="Rothfels C.J."/>
            <person name="Schneider L."/>
            <person name="Shu S."/>
            <person name="Stevenson D.W."/>
            <person name="Thummler F."/>
            <person name="Tillich M."/>
            <person name="Villarreal Aguilar J.C."/>
            <person name="Widiez T."/>
            <person name="Wong G.K."/>
            <person name="Wymore A."/>
            <person name="Zhang Y."/>
            <person name="Zimmer A.D."/>
            <person name="Quatrano R.S."/>
            <person name="Mayer K.F.X."/>
            <person name="Goodstein D."/>
            <person name="Casacuberta J.M."/>
            <person name="Vandepoele K."/>
            <person name="Reski R."/>
            <person name="Cuming A.C."/>
            <person name="Tuskan G.A."/>
            <person name="Maumus F."/>
            <person name="Salse J."/>
            <person name="Schmutz J."/>
            <person name="Rensing S.A."/>
        </authorList>
    </citation>
    <scope>NUCLEOTIDE SEQUENCE [LARGE SCALE GENOMIC DNA]</scope>
    <source>
        <strain evidence="1 2">cv. Gransden 2004</strain>
    </source>
</reference>
<dbReference type="EnsemblPlants" id="Pp3c11_11630V3.2">
    <property type="protein sequence ID" value="PAC:32956354.CDS.1"/>
    <property type="gene ID" value="Pp3c11_11630"/>
</dbReference>
<dbReference type="AlphaFoldDB" id="A0A7I3ZIM6"/>
<dbReference type="EMBL" id="ABEU02000011">
    <property type="status" value="NOT_ANNOTATED_CDS"/>
    <property type="molecule type" value="Genomic_DNA"/>
</dbReference>
<keyword evidence="2" id="KW-1185">Reference proteome</keyword>
<dbReference type="Proteomes" id="UP000006727">
    <property type="component" value="Chromosome 11"/>
</dbReference>
<dbReference type="Gramene" id="Pp3c11_11630V3.2">
    <property type="protein sequence ID" value="PAC:32956354.CDS.1"/>
    <property type="gene ID" value="Pp3c11_11630"/>
</dbReference>
<reference evidence="1" key="3">
    <citation type="submission" date="2020-12" db="UniProtKB">
        <authorList>
            <consortium name="EnsemblPlants"/>
        </authorList>
    </citation>
    <scope>IDENTIFICATION</scope>
</reference>
<protein>
    <submittedName>
        <fullName evidence="1">Uncharacterized protein</fullName>
    </submittedName>
</protein>
<proteinExistence type="predicted"/>
<evidence type="ECO:0000313" key="2">
    <source>
        <dbReference type="Proteomes" id="UP000006727"/>
    </source>
</evidence>
<organism evidence="1 2">
    <name type="scientific">Physcomitrium patens</name>
    <name type="common">Spreading-leaved earth moss</name>
    <name type="synonym">Physcomitrella patens</name>
    <dbReference type="NCBI Taxonomy" id="3218"/>
    <lineage>
        <taxon>Eukaryota</taxon>
        <taxon>Viridiplantae</taxon>
        <taxon>Streptophyta</taxon>
        <taxon>Embryophyta</taxon>
        <taxon>Bryophyta</taxon>
        <taxon>Bryophytina</taxon>
        <taxon>Bryopsida</taxon>
        <taxon>Funariidae</taxon>
        <taxon>Funariales</taxon>
        <taxon>Funariaceae</taxon>
        <taxon>Physcomitrium</taxon>
    </lineage>
</organism>